<dbReference type="EMBL" id="JBBPBN010000038">
    <property type="protein sequence ID" value="KAK9000124.1"/>
    <property type="molecule type" value="Genomic_DNA"/>
</dbReference>
<comment type="caution">
    <text evidence="2">The sequence shown here is derived from an EMBL/GenBank/DDBJ whole genome shotgun (WGS) entry which is preliminary data.</text>
</comment>
<evidence type="ECO:0000313" key="2">
    <source>
        <dbReference type="EMBL" id="KAK9000124.1"/>
    </source>
</evidence>
<evidence type="ECO:0000313" key="3">
    <source>
        <dbReference type="Proteomes" id="UP001396334"/>
    </source>
</evidence>
<evidence type="ECO:0000256" key="1">
    <source>
        <dbReference type="SAM" id="Phobius"/>
    </source>
</evidence>
<sequence>MEFCASLTCTFKYGLVTHALSTALAVLSDFSLTFSLPSHERRFGLCMVNKQESSWMLGPFVIFMDTILGFFVASWTWFYKL</sequence>
<keyword evidence="1" id="KW-1133">Transmembrane helix</keyword>
<proteinExistence type="predicted"/>
<keyword evidence="1" id="KW-0812">Transmembrane</keyword>
<keyword evidence="3" id="KW-1185">Reference proteome</keyword>
<name>A0ABR2QHJ1_9ROSI</name>
<protein>
    <submittedName>
        <fullName evidence="2">Uncharacterized protein</fullName>
    </submittedName>
</protein>
<dbReference type="Proteomes" id="UP001396334">
    <property type="component" value="Unassembled WGS sequence"/>
</dbReference>
<feature type="transmembrane region" description="Helical" evidence="1">
    <location>
        <begin position="15"/>
        <end position="36"/>
    </location>
</feature>
<organism evidence="2 3">
    <name type="scientific">Hibiscus sabdariffa</name>
    <name type="common">roselle</name>
    <dbReference type="NCBI Taxonomy" id="183260"/>
    <lineage>
        <taxon>Eukaryota</taxon>
        <taxon>Viridiplantae</taxon>
        <taxon>Streptophyta</taxon>
        <taxon>Embryophyta</taxon>
        <taxon>Tracheophyta</taxon>
        <taxon>Spermatophyta</taxon>
        <taxon>Magnoliopsida</taxon>
        <taxon>eudicotyledons</taxon>
        <taxon>Gunneridae</taxon>
        <taxon>Pentapetalae</taxon>
        <taxon>rosids</taxon>
        <taxon>malvids</taxon>
        <taxon>Malvales</taxon>
        <taxon>Malvaceae</taxon>
        <taxon>Malvoideae</taxon>
        <taxon>Hibiscus</taxon>
    </lineage>
</organism>
<feature type="transmembrane region" description="Helical" evidence="1">
    <location>
        <begin position="57"/>
        <end position="78"/>
    </location>
</feature>
<keyword evidence="1" id="KW-0472">Membrane</keyword>
<gene>
    <name evidence="2" type="ORF">V6N11_082256</name>
</gene>
<accession>A0ABR2QHJ1</accession>
<reference evidence="2 3" key="1">
    <citation type="journal article" date="2024" name="G3 (Bethesda)">
        <title>Genome assembly of Hibiscus sabdariffa L. provides insights into metabolisms of medicinal natural products.</title>
        <authorList>
            <person name="Kim T."/>
        </authorList>
    </citation>
    <scope>NUCLEOTIDE SEQUENCE [LARGE SCALE GENOMIC DNA]</scope>
    <source>
        <strain evidence="2">TK-2024</strain>
        <tissue evidence="2">Old leaves</tissue>
    </source>
</reference>